<dbReference type="GeneID" id="81464749"/>
<dbReference type="EMBL" id="JAPZBT010000002">
    <property type="protein sequence ID" value="KAJ5375830.1"/>
    <property type="molecule type" value="Genomic_DNA"/>
</dbReference>
<reference evidence="1" key="2">
    <citation type="journal article" date="2023" name="IMA Fungus">
        <title>Comparative genomic study of the Penicillium genus elucidates a diverse pangenome and 15 lateral gene transfer events.</title>
        <authorList>
            <person name="Petersen C."/>
            <person name="Sorensen T."/>
            <person name="Nielsen M.R."/>
            <person name="Sondergaard T.E."/>
            <person name="Sorensen J.L."/>
            <person name="Fitzpatrick D.A."/>
            <person name="Frisvad J.C."/>
            <person name="Nielsen K.L."/>
        </authorList>
    </citation>
    <scope>NUCLEOTIDE SEQUENCE</scope>
    <source>
        <strain evidence="1">IBT 3081</strain>
    </source>
</reference>
<dbReference type="InterPro" id="IPR052743">
    <property type="entry name" value="Glutaminase_GtaA"/>
</dbReference>
<dbReference type="RefSeq" id="XP_056581816.1">
    <property type="nucleotide sequence ID" value="XM_056725566.1"/>
</dbReference>
<evidence type="ECO:0000313" key="1">
    <source>
        <dbReference type="EMBL" id="KAJ5375830.1"/>
    </source>
</evidence>
<name>A0A9W9SCG5_9EURO</name>
<keyword evidence="2" id="KW-1185">Reference proteome</keyword>
<comment type="caution">
    <text evidence="1">The sequence shown here is derived from an EMBL/GenBank/DDBJ whole genome shotgun (WGS) entry which is preliminary data.</text>
</comment>
<gene>
    <name evidence="1" type="ORF">N7517_007836</name>
</gene>
<organism evidence="1 2">
    <name type="scientific">Penicillium concentricum</name>
    <dbReference type="NCBI Taxonomy" id="293559"/>
    <lineage>
        <taxon>Eukaryota</taxon>
        <taxon>Fungi</taxon>
        <taxon>Dikarya</taxon>
        <taxon>Ascomycota</taxon>
        <taxon>Pezizomycotina</taxon>
        <taxon>Eurotiomycetes</taxon>
        <taxon>Eurotiomycetidae</taxon>
        <taxon>Eurotiales</taxon>
        <taxon>Aspergillaceae</taxon>
        <taxon>Penicillium</taxon>
    </lineage>
</organism>
<sequence>MRFNLSSLELSSLYALLSVYSGESSTVTHHPVLPPSNPLAVRNLYLSVWMPSDRVQQLPYAEPQFWTGKELGWSVIVRVDGQA</sequence>
<accession>A0A9W9SCG5</accession>
<reference evidence="1" key="1">
    <citation type="submission" date="2022-12" db="EMBL/GenBank/DDBJ databases">
        <authorList>
            <person name="Petersen C."/>
        </authorList>
    </citation>
    <scope>NUCLEOTIDE SEQUENCE</scope>
    <source>
        <strain evidence="1">IBT 3081</strain>
    </source>
</reference>
<dbReference type="OrthoDB" id="3918848at2759"/>
<protein>
    <submittedName>
        <fullName evidence="1">Uncharacterized protein</fullName>
    </submittedName>
</protein>
<evidence type="ECO:0000313" key="2">
    <source>
        <dbReference type="Proteomes" id="UP001147752"/>
    </source>
</evidence>
<dbReference type="AlphaFoldDB" id="A0A9W9SCG5"/>
<dbReference type="PANTHER" id="PTHR31987">
    <property type="entry name" value="GLUTAMINASE A-RELATED"/>
    <property type="match status" value="1"/>
</dbReference>
<proteinExistence type="predicted"/>
<dbReference type="PANTHER" id="PTHR31987:SF14">
    <property type="entry name" value="PUTATIVE (AFU_ORTHOLOGUE AFUA_6G09910)-RELATED"/>
    <property type="match status" value="1"/>
</dbReference>
<dbReference type="Proteomes" id="UP001147752">
    <property type="component" value="Unassembled WGS sequence"/>
</dbReference>